<protein>
    <submittedName>
        <fullName evidence="3">HPP family protein</fullName>
    </submittedName>
</protein>
<comment type="caution">
    <text evidence="3">The sequence shown here is derived from an EMBL/GenBank/DDBJ whole genome shotgun (WGS) entry which is preliminary data.</text>
</comment>
<dbReference type="InterPro" id="IPR058581">
    <property type="entry name" value="TM_HPP"/>
</dbReference>
<evidence type="ECO:0000313" key="4">
    <source>
        <dbReference type="Proteomes" id="UP000295689"/>
    </source>
</evidence>
<keyword evidence="1" id="KW-0472">Membrane</keyword>
<dbReference type="PANTHER" id="PTHR33741">
    <property type="entry name" value="TRANSMEMBRANE PROTEIN DDB_G0269096-RELATED"/>
    <property type="match status" value="1"/>
</dbReference>
<gene>
    <name evidence="3" type="ORF">EV146_104225</name>
</gene>
<keyword evidence="1" id="KW-0812">Transmembrane</keyword>
<feature type="transmembrane region" description="Helical" evidence="1">
    <location>
        <begin position="114"/>
        <end position="134"/>
    </location>
</feature>
<dbReference type="PANTHER" id="PTHR33741:SF5">
    <property type="entry name" value="TRANSMEMBRANE PROTEIN DDB_G0269096-RELATED"/>
    <property type="match status" value="1"/>
</dbReference>
<dbReference type="RefSeq" id="WP_132004324.1">
    <property type="nucleotide sequence ID" value="NZ_JABUHM010000009.1"/>
</dbReference>
<evidence type="ECO:0000259" key="2">
    <source>
        <dbReference type="Pfam" id="PF04982"/>
    </source>
</evidence>
<keyword evidence="4" id="KW-1185">Reference proteome</keyword>
<keyword evidence="1" id="KW-1133">Transmembrane helix</keyword>
<feature type="transmembrane region" description="Helical" evidence="1">
    <location>
        <begin position="91"/>
        <end position="107"/>
    </location>
</feature>
<dbReference type="InterPro" id="IPR007065">
    <property type="entry name" value="HPP"/>
</dbReference>
<dbReference type="Proteomes" id="UP000295689">
    <property type="component" value="Unassembled WGS sequence"/>
</dbReference>
<dbReference type="Pfam" id="PF04982">
    <property type="entry name" value="TM_HPP"/>
    <property type="match status" value="1"/>
</dbReference>
<evidence type="ECO:0000256" key="1">
    <source>
        <dbReference type="SAM" id="Phobius"/>
    </source>
</evidence>
<reference evidence="3 4" key="1">
    <citation type="journal article" date="2015" name="Stand. Genomic Sci.">
        <title>Genomic Encyclopedia of Bacterial and Archaeal Type Strains, Phase III: the genomes of soil and plant-associated and newly described type strains.</title>
        <authorList>
            <person name="Whitman W.B."/>
            <person name="Woyke T."/>
            <person name="Klenk H.P."/>
            <person name="Zhou Y."/>
            <person name="Lilburn T.G."/>
            <person name="Beck B.J."/>
            <person name="De Vos P."/>
            <person name="Vandamme P."/>
            <person name="Eisen J.A."/>
            <person name="Garrity G."/>
            <person name="Hugenholtz P."/>
            <person name="Kyrpides N.C."/>
        </authorList>
    </citation>
    <scope>NUCLEOTIDE SEQUENCE [LARGE SCALE GENOMIC DNA]</scope>
    <source>
        <strain evidence="3 4">CV53</strain>
    </source>
</reference>
<evidence type="ECO:0000313" key="3">
    <source>
        <dbReference type="EMBL" id="TCN26118.1"/>
    </source>
</evidence>
<feature type="transmembrane region" description="Helical" evidence="1">
    <location>
        <begin position="42"/>
        <end position="64"/>
    </location>
</feature>
<name>A0A4R2BGF4_9BACI</name>
<sequence>MAIEKSFGSTLNHQFVMSVTAYLKKMRGQPKRETSIDFIDSLVSATGGLIAISILSILAVYLGYPMALAPIGASCVLVFGAHKGPLSQPRHVIGGHFISAASALIIWEFIGKSLFTIAIALAVVLILMAFTHTVHPPAAASALVAINSEPGWGFLLPIVICPVLLVIISTFYNNLFHSRQYPKYWM</sequence>
<dbReference type="EMBL" id="SLVV01000004">
    <property type="protein sequence ID" value="TCN26118.1"/>
    <property type="molecule type" value="Genomic_DNA"/>
</dbReference>
<accession>A0A4R2BGF4</accession>
<organism evidence="3 4">
    <name type="scientific">Mesobacillus foraminis</name>
    <dbReference type="NCBI Taxonomy" id="279826"/>
    <lineage>
        <taxon>Bacteria</taxon>
        <taxon>Bacillati</taxon>
        <taxon>Bacillota</taxon>
        <taxon>Bacilli</taxon>
        <taxon>Bacillales</taxon>
        <taxon>Bacillaceae</taxon>
        <taxon>Mesobacillus</taxon>
    </lineage>
</organism>
<feature type="transmembrane region" description="Helical" evidence="1">
    <location>
        <begin position="154"/>
        <end position="176"/>
    </location>
</feature>
<dbReference type="AlphaFoldDB" id="A0A4R2BGF4"/>
<feature type="domain" description="HPP transmembrane region" evidence="2">
    <location>
        <begin position="36"/>
        <end position="182"/>
    </location>
</feature>
<proteinExistence type="predicted"/>